<evidence type="ECO:0000313" key="3">
    <source>
        <dbReference type="Proteomes" id="UP001172083"/>
    </source>
</evidence>
<organism evidence="2 3">
    <name type="scientific">Agaribacillus aureus</name>
    <dbReference type="NCBI Taxonomy" id="3051825"/>
    <lineage>
        <taxon>Bacteria</taxon>
        <taxon>Pseudomonadati</taxon>
        <taxon>Bacteroidota</taxon>
        <taxon>Cytophagia</taxon>
        <taxon>Cytophagales</taxon>
        <taxon>Splendidivirgaceae</taxon>
        <taxon>Agaribacillus</taxon>
    </lineage>
</organism>
<dbReference type="Gene3D" id="3.10.620.30">
    <property type="match status" value="1"/>
</dbReference>
<dbReference type="EMBL" id="JAUJEB010000004">
    <property type="protein sequence ID" value="MDN5214378.1"/>
    <property type="molecule type" value="Genomic_DNA"/>
</dbReference>
<reference evidence="2" key="1">
    <citation type="submission" date="2023-06" db="EMBL/GenBank/DDBJ databases">
        <title>Genomic of Agaribacillus aureum.</title>
        <authorList>
            <person name="Wang G."/>
        </authorList>
    </citation>
    <scope>NUCLEOTIDE SEQUENCE</scope>
    <source>
        <strain evidence="2">BMA12</strain>
    </source>
</reference>
<keyword evidence="3" id="KW-1185">Reference proteome</keyword>
<evidence type="ECO:0000313" key="2">
    <source>
        <dbReference type="EMBL" id="MDN5214378.1"/>
    </source>
</evidence>
<name>A0ABT8L9F0_9BACT</name>
<sequence>MKFPYFLKRHPVFYSTRFWLTIKKPGKNDFYEEHCNKYVRKDKIPIEFREEIKRIGVKKGNSSFVAAKKIIRYMNKHYGKGRGLGYSTVEILRLLKNNGGGTCSDYSNIFTALCLALNIRVREWGLVGSLKYKNTGKNLGHSFNEIYCHQWKKWILFDPFFGVYFESKDNKQPLGTTEVIDFHTRDTGRIRQVHFLSDRPMKVGRKAKIARYYLEKNIFFLLKGYNIFSQDRILRMHKKFPLPVLHFLLILCNRYHSYIIYLNSDNRHLVKRQLRQILKFNYG</sequence>
<feature type="domain" description="Transglutaminase-like" evidence="1">
    <location>
        <begin position="60"/>
        <end position="159"/>
    </location>
</feature>
<dbReference type="Pfam" id="PF01841">
    <property type="entry name" value="Transglut_core"/>
    <property type="match status" value="1"/>
</dbReference>
<gene>
    <name evidence="2" type="ORF">QQ020_20025</name>
</gene>
<evidence type="ECO:0000259" key="1">
    <source>
        <dbReference type="Pfam" id="PF01841"/>
    </source>
</evidence>
<dbReference type="InterPro" id="IPR002931">
    <property type="entry name" value="Transglutaminase-like"/>
</dbReference>
<dbReference type="Proteomes" id="UP001172083">
    <property type="component" value="Unassembled WGS sequence"/>
</dbReference>
<protein>
    <submittedName>
        <fullName evidence="2">Transglutaminase-like domain-containing protein</fullName>
    </submittedName>
</protein>
<dbReference type="RefSeq" id="WP_346759712.1">
    <property type="nucleotide sequence ID" value="NZ_JAUJEB010000004.1"/>
</dbReference>
<comment type="caution">
    <text evidence="2">The sequence shown here is derived from an EMBL/GenBank/DDBJ whole genome shotgun (WGS) entry which is preliminary data.</text>
</comment>
<dbReference type="InterPro" id="IPR038765">
    <property type="entry name" value="Papain-like_cys_pep_sf"/>
</dbReference>
<proteinExistence type="predicted"/>
<dbReference type="SUPFAM" id="SSF54001">
    <property type="entry name" value="Cysteine proteinases"/>
    <property type="match status" value="1"/>
</dbReference>
<accession>A0ABT8L9F0</accession>